<evidence type="ECO:0000259" key="1">
    <source>
        <dbReference type="SMART" id="SM00642"/>
    </source>
</evidence>
<dbReference type="EMBL" id="CP139779">
    <property type="protein sequence ID" value="WQB71944.1"/>
    <property type="molecule type" value="Genomic_DNA"/>
</dbReference>
<dbReference type="NCBIfam" id="TIGR02401">
    <property type="entry name" value="trehalose_TreY"/>
    <property type="match status" value="1"/>
</dbReference>
<dbReference type="CDD" id="cd11336">
    <property type="entry name" value="AmyAc_MTSase"/>
    <property type="match status" value="1"/>
</dbReference>
<dbReference type="InterPro" id="IPR017853">
    <property type="entry name" value="GH"/>
</dbReference>
<dbReference type="SMART" id="SM00642">
    <property type="entry name" value="Aamy"/>
    <property type="match status" value="1"/>
</dbReference>
<sequence length="812" mass="88884">MSSTALPDAAGDRRHPASTYRLQIRRSFDLDHAAAVTDYLRDLGVSWAYLSPLLAATSGSDHGYDVVDVTRVDPERGGPEALARFAAAARQAGLGILVDIVPNHMGISSPAENAWWWDVLLRGRGSAHAAAFDIDWDFGGGRVLVPILGDDEEAVVTAGEITVSPETDDPSLFPFGALRYFEHAFPLAEGSAPDAETSDPAVVRAVLSRQHYRLAFWRTEADDLNYRRFFAVTTLAGVRVELPQIFEATHAEILRWLREGLADGLRVDHPDGLLDPGGYLDRLAEAAREARGAPTHVLVEKILEHGEDLPAWWRTAGTTGYDAMGEIDRLFVDPAGEDALDRLDARLRDETGVPGGSWSDLIHTTKRMIGDTIQRAEIARLVRCLPAPVDHAADAFAELLACFPVYRSYLPAGEEQLTRATEDAARRRPDLGPSLDALRTILRDPSLEVSRRFQQTTGPVMAKGVEDTAFYRYTRLGSLTEVGGDPAVFSMTSAQFHLAQQRRLAAWPHAMTALSTHDTKRGEDVRARLNVLAEIPERWAEVLDGLRAVATTGHGPFDALLWQAVIGAWPATPDRLHAYAEKAAREAAEATGWWDPDEGFEKRMHALVDAAFADARPLIDEFVAEISTYGWINSLGAKLVQLTAPGAPDVYQGSELWETSLVDPDNRRPVDFALRRRMLMDLDDAVARGDLPPVDASGRAKLLITSRALRLRRDRPDLFTVHRPTAVVGEASEHAVAFHRGAATTVATRFPVGLTRRGGWGGTAVMLPAGPVVDALTGRRFEGGETELSLILQLYPVALLVEADRLEEGQSR</sequence>
<dbReference type="EC" id="5.4.99.15" evidence="2"/>
<organism evidence="2 3">
    <name type="scientific">Microbacterium invictum</name>
    <dbReference type="NCBI Taxonomy" id="515415"/>
    <lineage>
        <taxon>Bacteria</taxon>
        <taxon>Bacillati</taxon>
        <taxon>Actinomycetota</taxon>
        <taxon>Actinomycetes</taxon>
        <taxon>Micrococcales</taxon>
        <taxon>Microbacteriaceae</taxon>
        <taxon>Microbacterium</taxon>
    </lineage>
</organism>
<dbReference type="PANTHER" id="PTHR10357:SF216">
    <property type="entry name" value="MALTOOLIGOSYL TREHALOSE SYNTHASE-RELATED"/>
    <property type="match status" value="1"/>
</dbReference>
<dbReference type="Gene3D" id="1.10.10.470">
    <property type="entry name" value="Maltooligosyl trehalose synthase, domain 4"/>
    <property type="match status" value="1"/>
</dbReference>
<dbReference type="SUPFAM" id="SSF51445">
    <property type="entry name" value="(Trans)glycosidases"/>
    <property type="match status" value="1"/>
</dbReference>
<reference evidence="2 3" key="1">
    <citation type="submission" date="2023-06" db="EMBL/GenBank/DDBJ databases">
        <title>Rock-solubilizing bacteria, Microbacterium invictum, promotes re-establishment of vegetation in rocky wasteland by accelerating rock bio-weathering and reshaping soil bacterial community.</title>
        <authorList>
            <person name="Liu C."/>
        </authorList>
    </citation>
    <scope>NUCLEOTIDE SEQUENCE [LARGE SCALE GENOMIC DNA]</scope>
    <source>
        <strain evidence="2 3">X-18</strain>
    </source>
</reference>
<dbReference type="Pfam" id="PF00128">
    <property type="entry name" value="Alpha-amylase"/>
    <property type="match status" value="1"/>
</dbReference>
<dbReference type="InterPro" id="IPR006047">
    <property type="entry name" value="GH13_cat_dom"/>
</dbReference>
<proteinExistence type="predicted"/>
<keyword evidence="2" id="KW-0413">Isomerase</keyword>
<dbReference type="Proteomes" id="UP001324533">
    <property type="component" value="Chromosome"/>
</dbReference>
<dbReference type="Gene3D" id="3.30.1590.10">
    <property type="entry name" value="Maltooligosyl trehalose synthase, domain 2"/>
    <property type="match status" value="1"/>
</dbReference>
<name>A0ABZ0VFP4_9MICO</name>
<evidence type="ECO:0000313" key="3">
    <source>
        <dbReference type="Proteomes" id="UP001324533"/>
    </source>
</evidence>
<dbReference type="RefSeq" id="WP_322412055.1">
    <property type="nucleotide sequence ID" value="NZ_CP139779.1"/>
</dbReference>
<dbReference type="InterPro" id="IPR012767">
    <property type="entry name" value="Trehalose_TreY"/>
</dbReference>
<protein>
    <submittedName>
        <fullName evidence="2">Malto-oligosyltrehalose synthase</fullName>
        <ecNumber evidence="2">5.4.99.15</ecNumber>
    </submittedName>
</protein>
<accession>A0ABZ0VFP4</accession>
<evidence type="ECO:0000313" key="2">
    <source>
        <dbReference type="EMBL" id="WQB71944.1"/>
    </source>
</evidence>
<gene>
    <name evidence="2" type="primary">treY</name>
    <name evidence="2" type="ORF">T9R20_08375</name>
</gene>
<dbReference type="PANTHER" id="PTHR10357">
    <property type="entry name" value="ALPHA-AMYLASE FAMILY MEMBER"/>
    <property type="match status" value="1"/>
</dbReference>
<dbReference type="GO" id="GO:0047470">
    <property type="term" value="F:(1,4)-alpha-D-glucan 1-alpha-D-glucosylmutase activity"/>
    <property type="evidence" value="ECO:0007669"/>
    <property type="project" value="UniProtKB-EC"/>
</dbReference>
<dbReference type="Gene3D" id="3.20.20.80">
    <property type="entry name" value="Glycosidases"/>
    <property type="match status" value="1"/>
</dbReference>
<dbReference type="Gene3D" id="1.10.150.200">
    <property type="entry name" value="Maltooligosyl trehalose synthase, domain 3"/>
    <property type="match status" value="1"/>
</dbReference>
<keyword evidence="3" id="KW-1185">Reference proteome</keyword>
<dbReference type="InterPro" id="IPR013797">
    <property type="entry name" value="Maltooligo_trehalose_synth_4"/>
</dbReference>
<feature type="domain" description="Glycosyl hydrolase family 13 catalytic" evidence="1">
    <location>
        <begin position="23"/>
        <end position="439"/>
    </location>
</feature>